<evidence type="ECO:0000256" key="4">
    <source>
        <dbReference type="ARBA" id="ARBA00023002"/>
    </source>
</evidence>
<dbReference type="Pfam" id="PF00067">
    <property type="entry name" value="p450"/>
    <property type="match status" value="1"/>
</dbReference>
<evidence type="ECO:0000256" key="2">
    <source>
        <dbReference type="ARBA" id="ARBA00022617"/>
    </source>
</evidence>
<dbReference type="AlphaFoldDB" id="D8RSF2"/>
<accession>D8RSF2</accession>
<dbReference type="InParanoid" id="D8RSF2"/>
<name>D8RSF2_SELML</name>
<dbReference type="InterPro" id="IPR036396">
    <property type="entry name" value="Cyt_P450_sf"/>
</dbReference>
<feature type="transmembrane region" description="Helical" evidence="6">
    <location>
        <begin position="173"/>
        <end position="190"/>
    </location>
</feature>
<dbReference type="GO" id="GO:0020037">
    <property type="term" value="F:heme binding"/>
    <property type="evidence" value="ECO:0007669"/>
    <property type="project" value="InterPro"/>
</dbReference>
<dbReference type="PANTHER" id="PTHR47944">
    <property type="entry name" value="CYTOCHROME P450 98A9"/>
    <property type="match status" value="1"/>
</dbReference>
<dbReference type="Gramene" id="EFJ25058">
    <property type="protein sequence ID" value="EFJ25058"/>
    <property type="gene ID" value="SELMODRAFT_414343"/>
</dbReference>
<keyword evidence="4" id="KW-0560">Oxidoreductase</keyword>
<proteinExistence type="inferred from homology"/>
<evidence type="ECO:0000313" key="8">
    <source>
        <dbReference type="Proteomes" id="UP000001514"/>
    </source>
</evidence>
<dbReference type="SUPFAM" id="SSF48264">
    <property type="entry name" value="Cytochrome P450"/>
    <property type="match status" value="1"/>
</dbReference>
<evidence type="ECO:0000256" key="3">
    <source>
        <dbReference type="ARBA" id="ARBA00022723"/>
    </source>
</evidence>
<comment type="similarity">
    <text evidence="1">Belongs to the cytochrome P450 family.</text>
</comment>
<keyword evidence="6" id="KW-0812">Transmembrane</keyword>
<dbReference type="GO" id="GO:0004497">
    <property type="term" value="F:monooxygenase activity"/>
    <property type="evidence" value="ECO:0007669"/>
    <property type="project" value="InterPro"/>
</dbReference>
<dbReference type="HOGENOM" id="CLU_656204_0_0_1"/>
<keyword evidence="3" id="KW-0479">Metal-binding</keyword>
<dbReference type="PANTHER" id="PTHR47944:SF4">
    <property type="entry name" value="OS09G0441700 PROTEIN"/>
    <property type="match status" value="1"/>
</dbReference>
<evidence type="ECO:0000256" key="1">
    <source>
        <dbReference type="ARBA" id="ARBA00010617"/>
    </source>
</evidence>
<dbReference type="EMBL" id="GL377588">
    <property type="protein sequence ID" value="EFJ25058.1"/>
    <property type="molecule type" value="Genomic_DNA"/>
</dbReference>
<reference evidence="7 8" key="1">
    <citation type="journal article" date="2011" name="Science">
        <title>The Selaginella genome identifies genetic changes associated with the evolution of vascular plants.</title>
        <authorList>
            <person name="Banks J.A."/>
            <person name="Nishiyama T."/>
            <person name="Hasebe M."/>
            <person name="Bowman J.L."/>
            <person name="Gribskov M."/>
            <person name="dePamphilis C."/>
            <person name="Albert V.A."/>
            <person name="Aono N."/>
            <person name="Aoyama T."/>
            <person name="Ambrose B.A."/>
            <person name="Ashton N.W."/>
            <person name="Axtell M.J."/>
            <person name="Barker E."/>
            <person name="Barker M.S."/>
            <person name="Bennetzen J.L."/>
            <person name="Bonawitz N.D."/>
            <person name="Chapple C."/>
            <person name="Cheng C."/>
            <person name="Correa L.G."/>
            <person name="Dacre M."/>
            <person name="DeBarry J."/>
            <person name="Dreyer I."/>
            <person name="Elias M."/>
            <person name="Engstrom E.M."/>
            <person name="Estelle M."/>
            <person name="Feng L."/>
            <person name="Finet C."/>
            <person name="Floyd S.K."/>
            <person name="Frommer W.B."/>
            <person name="Fujita T."/>
            <person name="Gramzow L."/>
            <person name="Gutensohn M."/>
            <person name="Harholt J."/>
            <person name="Hattori M."/>
            <person name="Heyl A."/>
            <person name="Hirai T."/>
            <person name="Hiwatashi Y."/>
            <person name="Ishikawa M."/>
            <person name="Iwata M."/>
            <person name="Karol K.G."/>
            <person name="Koehler B."/>
            <person name="Kolukisaoglu U."/>
            <person name="Kubo M."/>
            <person name="Kurata T."/>
            <person name="Lalonde S."/>
            <person name="Li K."/>
            <person name="Li Y."/>
            <person name="Litt A."/>
            <person name="Lyons E."/>
            <person name="Manning G."/>
            <person name="Maruyama T."/>
            <person name="Michael T.P."/>
            <person name="Mikami K."/>
            <person name="Miyazaki S."/>
            <person name="Morinaga S."/>
            <person name="Murata T."/>
            <person name="Mueller-Roeber B."/>
            <person name="Nelson D.R."/>
            <person name="Obara M."/>
            <person name="Oguri Y."/>
            <person name="Olmstead R.G."/>
            <person name="Onodera N."/>
            <person name="Petersen B.L."/>
            <person name="Pils B."/>
            <person name="Prigge M."/>
            <person name="Rensing S.A."/>
            <person name="Riano-Pachon D.M."/>
            <person name="Roberts A.W."/>
            <person name="Sato Y."/>
            <person name="Scheller H.V."/>
            <person name="Schulz B."/>
            <person name="Schulz C."/>
            <person name="Shakirov E.V."/>
            <person name="Shibagaki N."/>
            <person name="Shinohara N."/>
            <person name="Shippen D.E."/>
            <person name="Soerensen I."/>
            <person name="Sotooka R."/>
            <person name="Sugimoto N."/>
            <person name="Sugita M."/>
            <person name="Sumikawa N."/>
            <person name="Tanurdzic M."/>
            <person name="Theissen G."/>
            <person name="Ulvskov P."/>
            <person name="Wakazuki S."/>
            <person name="Weng J.K."/>
            <person name="Willats W.W."/>
            <person name="Wipf D."/>
            <person name="Wolf P.G."/>
            <person name="Yang L."/>
            <person name="Zimmer A.D."/>
            <person name="Zhu Q."/>
            <person name="Mitros T."/>
            <person name="Hellsten U."/>
            <person name="Loque D."/>
            <person name="Otillar R."/>
            <person name="Salamov A."/>
            <person name="Schmutz J."/>
            <person name="Shapiro H."/>
            <person name="Lindquist E."/>
            <person name="Lucas S."/>
            <person name="Rokhsar D."/>
            <person name="Grigoriev I.V."/>
        </authorList>
    </citation>
    <scope>NUCLEOTIDE SEQUENCE [LARGE SCALE GENOMIC DNA]</scope>
</reference>
<organism evidence="8">
    <name type="scientific">Selaginella moellendorffii</name>
    <name type="common">Spikemoss</name>
    <dbReference type="NCBI Taxonomy" id="88036"/>
    <lineage>
        <taxon>Eukaryota</taxon>
        <taxon>Viridiplantae</taxon>
        <taxon>Streptophyta</taxon>
        <taxon>Embryophyta</taxon>
        <taxon>Tracheophyta</taxon>
        <taxon>Lycopodiopsida</taxon>
        <taxon>Selaginellales</taxon>
        <taxon>Selaginellaceae</taxon>
        <taxon>Selaginella</taxon>
    </lineage>
</organism>
<protein>
    <submittedName>
        <fullName evidence="7">Uncharacterized protein</fullName>
    </submittedName>
</protein>
<dbReference type="Proteomes" id="UP000001514">
    <property type="component" value="Unassembled WGS sequence"/>
</dbReference>
<dbReference type="eggNOG" id="KOG0156">
    <property type="taxonomic scope" value="Eukaryota"/>
</dbReference>
<dbReference type="GO" id="GO:0016705">
    <property type="term" value="F:oxidoreductase activity, acting on paired donors, with incorporation or reduction of molecular oxygen"/>
    <property type="evidence" value="ECO:0007669"/>
    <property type="project" value="InterPro"/>
</dbReference>
<dbReference type="KEGG" id="smo:SELMODRAFT_414343"/>
<keyword evidence="6" id="KW-1133">Transmembrane helix</keyword>
<evidence type="ECO:0000313" key="7">
    <source>
        <dbReference type="EMBL" id="EFJ25058.1"/>
    </source>
</evidence>
<keyword evidence="5" id="KW-0408">Iron</keyword>
<evidence type="ECO:0000256" key="6">
    <source>
        <dbReference type="SAM" id="Phobius"/>
    </source>
</evidence>
<evidence type="ECO:0000256" key="5">
    <source>
        <dbReference type="ARBA" id="ARBA00023004"/>
    </source>
</evidence>
<dbReference type="GO" id="GO:0005506">
    <property type="term" value="F:iron ion binding"/>
    <property type="evidence" value="ECO:0007669"/>
    <property type="project" value="InterPro"/>
</dbReference>
<keyword evidence="2" id="KW-0349">Heme</keyword>
<dbReference type="Gene3D" id="1.10.630.10">
    <property type="entry name" value="Cytochrome P450"/>
    <property type="match status" value="2"/>
</dbReference>
<keyword evidence="8" id="KW-1185">Reference proteome</keyword>
<dbReference type="InterPro" id="IPR001128">
    <property type="entry name" value="Cyt_P450"/>
</dbReference>
<sequence length="419" mass="46519">MPPMSRSSSITWPSFSLVPMFNFILERSKGSGSWKTLSFFSDAARQLAKGSIFSLSSGHGGRTIFQTVPISLALAELEMMGVAIVGATFLALSRGGRQHLLAAPGFIRHNSYIEAAFPRKLHGVVSLIDSGCHHTVGDMQWGDVAWVPYLYPTAPLERPEPASRILELPPAQMGVYVLSTIAIAIAIFLWKLSVRPKLRLPPSPLGIPLIGHLAHLAGKDAHITLQRLSNKLGPILFLRLGWTLARESSENGVVDVRKLVSIFIFNIITQIVMSKRFLGTGDCEESREFKEIVAGIVDVALQFHVADFVPERLRWIDWTVPQLKRLAAKKDKFFQRIVDEHKAARLQANAVEDFTHVMLTNYADDEELIKAMVQCIVKETLRRHPPVPLLVPHMSTQACKVETPLLKAVATPKLSKDAY</sequence>
<gene>
    <name evidence="7" type="ORF">SELMODRAFT_414343</name>
</gene>
<keyword evidence="6" id="KW-0472">Membrane</keyword>